<feature type="region of interest" description="Disordered" evidence="1">
    <location>
        <begin position="284"/>
        <end position="303"/>
    </location>
</feature>
<feature type="compositionally biased region" description="Polar residues" evidence="1">
    <location>
        <begin position="138"/>
        <end position="170"/>
    </location>
</feature>
<organism evidence="2 3">
    <name type="scientific">Candida viswanathii</name>
    <dbReference type="NCBI Taxonomy" id="5486"/>
    <lineage>
        <taxon>Eukaryota</taxon>
        <taxon>Fungi</taxon>
        <taxon>Dikarya</taxon>
        <taxon>Ascomycota</taxon>
        <taxon>Saccharomycotina</taxon>
        <taxon>Pichiomycetes</taxon>
        <taxon>Debaryomycetaceae</taxon>
        <taxon>Candida/Lodderomyces clade</taxon>
        <taxon>Candida</taxon>
    </lineage>
</organism>
<dbReference type="EMBL" id="QLNQ01000025">
    <property type="protein sequence ID" value="RCK62288.1"/>
    <property type="molecule type" value="Genomic_DNA"/>
</dbReference>
<feature type="compositionally biased region" description="Acidic residues" evidence="1">
    <location>
        <begin position="330"/>
        <end position="340"/>
    </location>
</feature>
<dbReference type="Proteomes" id="UP000253472">
    <property type="component" value="Unassembled WGS sequence"/>
</dbReference>
<evidence type="ECO:0000256" key="1">
    <source>
        <dbReference type="SAM" id="MobiDB-lite"/>
    </source>
</evidence>
<gene>
    <name evidence="2" type="ORF">Cantr_09035</name>
</gene>
<proteinExistence type="predicted"/>
<reference evidence="2 3" key="1">
    <citation type="submission" date="2018-06" db="EMBL/GenBank/DDBJ databases">
        <title>Whole genome sequencing of Candida tropicalis (genome annotated by CSBL at Korea University).</title>
        <authorList>
            <person name="Ahn J."/>
        </authorList>
    </citation>
    <scope>NUCLEOTIDE SEQUENCE [LARGE SCALE GENOMIC DNA]</scope>
    <source>
        <strain evidence="2 3">ATCC 20962</strain>
    </source>
</reference>
<evidence type="ECO:0000313" key="3">
    <source>
        <dbReference type="Proteomes" id="UP000253472"/>
    </source>
</evidence>
<accession>A0A367Y8Y9</accession>
<feature type="compositionally biased region" description="Low complexity" evidence="1">
    <location>
        <begin position="1"/>
        <end position="26"/>
    </location>
</feature>
<feature type="compositionally biased region" description="Low complexity" evidence="1">
    <location>
        <begin position="284"/>
        <end position="301"/>
    </location>
</feature>
<dbReference type="AlphaFoldDB" id="A0A367Y8Y9"/>
<evidence type="ECO:0000313" key="2">
    <source>
        <dbReference type="EMBL" id="RCK62288.1"/>
    </source>
</evidence>
<keyword evidence="3" id="KW-1185">Reference proteome</keyword>
<feature type="compositionally biased region" description="Polar residues" evidence="1">
    <location>
        <begin position="190"/>
        <end position="202"/>
    </location>
</feature>
<sequence length="340" mass="37395">MSTSKPSTPVSSPKVLHPPTISSIIQPQPPVPVAVPQPPTTPPHSRTKRRSYGVFESPDRQKDGHNDLSVPSLPFTPSTKRRSYGLFESPVGKSPYGVALKTPRNDDNDNDSPEQDEDKKLKLQRTPQFSSAKRLYDTLNSAMSRSPNIFAGSKNSISYRDQLQSTSPTKASPIKFPTTPSPPNSKHHSGASQIPSLPFTPSTKRRSYGLFESPVSKSPSSVPLDTPINDEVDAKEAIKKMLEKRNGGVAGKPKINPSSLTMDKENIHHHHHHHLHHLHLRHASMASSSNNSTPTPNLPALKLPSLDSKFTEREAAFSLVKLQSVTGHEDDTETEDEEDF</sequence>
<feature type="compositionally biased region" description="Basic and acidic residues" evidence="1">
    <location>
        <begin position="57"/>
        <end position="66"/>
    </location>
</feature>
<feature type="region of interest" description="Disordered" evidence="1">
    <location>
        <begin position="321"/>
        <end position="340"/>
    </location>
</feature>
<dbReference type="OrthoDB" id="4024263at2759"/>
<protein>
    <submittedName>
        <fullName evidence="2">Uncharacterized protein</fullName>
    </submittedName>
</protein>
<comment type="caution">
    <text evidence="2">The sequence shown here is derived from an EMBL/GenBank/DDBJ whole genome shotgun (WGS) entry which is preliminary data.</text>
</comment>
<name>A0A367Y8Y9_9ASCO</name>
<feature type="region of interest" description="Disordered" evidence="1">
    <location>
        <begin position="1"/>
        <end position="205"/>
    </location>
</feature>
<feature type="compositionally biased region" description="Pro residues" evidence="1">
    <location>
        <begin position="27"/>
        <end position="42"/>
    </location>
</feature>